<dbReference type="Proteomes" id="UP000551758">
    <property type="component" value="Unassembled WGS sequence"/>
</dbReference>
<accession>A0A7J7F0I1</accession>
<protein>
    <submittedName>
        <fullName evidence="1">Uncharacterized protein</fullName>
    </submittedName>
</protein>
<dbReference type="AlphaFoldDB" id="A0A7J7F0I1"/>
<name>A0A7J7F0I1_DICBM</name>
<evidence type="ECO:0000313" key="2">
    <source>
        <dbReference type="Proteomes" id="UP000551758"/>
    </source>
</evidence>
<comment type="caution">
    <text evidence="1">The sequence shown here is derived from an EMBL/GenBank/DDBJ whole genome shotgun (WGS) entry which is preliminary data.</text>
</comment>
<proteinExistence type="predicted"/>
<gene>
    <name evidence="1" type="ORF">HPG69_009127</name>
</gene>
<dbReference type="EMBL" id="JACDTQ010001605">
    <property type="protein sequence ID" value="KAF5921559.1"/>
    <property type="molecule type" value="Genomic_DNA"/>
</dbReference>
<keyword evidence="2" id="KW-1185">Reference proteome</keyword>
<sequence>MQFNSVANCVVTTCLGNLSMMAPVRNRLVEPGSRESSEKFKELYSEDNALSRELMTKIEWRLEVWERRREYKIMREILLLQEAADNYKLEPKE</sequence>
<evidence type="ECO:0000313" key="1">
    <source>
        <dbReference type="EMBL" id="KAF5921559.1"/>
    </source>
</evidence>
<reference evidence="1 2" key="1">
    <citation type="journal article" date="2020" name="Mol. Biol. Evol.">
        <title>Interspecific Gene Flow and the Evolution of Specialization in Black and White Rhinoceros.</title>
        <authorList>
            <person name="Moodley Y."/>
            <person name="Westbury M.V."/>
            <person name="Russo I.M."/>
            <person name="Gopalakrishnan S."/>
            <person name="Rakotoarivelo A."/>
            <person name="Olsen R.A."/>
            <person name="Prost S."/>
            <person name="Tunstall T."/>
            <person name="Ryder O.A."/>
            <person name="Dalen L."/>
            <person name="Bruford M.W."/>
        </authorList>
    </citation>
    <scope>NUCLEOTIDE SEQUENCE [LARGE SCALE GENOMIC DNA]</scope>
    <source>
        <strain evidence="1">SBR-YM</strain>
        <tissue evidence="1">Skin</tissue>
    </source>
</reference>
<organism evidence="1 2">
    <name type="scientific">Diceros bicornis minor</name>
    <name type="common">South-central black rhinoceros</name>
    <dbReference type="NCBI Taxonomy" id="77932"/>
    <lineage>
        <taxon>Eukaryota</taxon>
        <taxon>Metazoa</taxon>
        <taxon>Chordata</taxon>
        <taxon>Craniata</taxon>
        <taxon>Vertebrata</taxon>
        <taxon>Euteleostomi</taxon>
        <taxon>Mammalia</taxon>
        <taxon>Eutheria</taxon>
        <taxon>Laurasiatheria</taxon>
        <taxon>Perissodactyla</taxon>
        <taxon>Rhinocerotidae</taxon>
        <taxon>Diceros</taxon>
    </lineage>
</organism>